<dbReference type="eggNOG" id="ENOG502TGY5">
    <property type="taxonomic scope" value="Eukaryota"/>
</dbReference>
<organism evidence="2 3">
    <name type="scientific">Caenorhabditis elegans</name>
    <dbReference type="NCBI Taxonomy" id="6239"/>
    <lineage>
        <taxon>Eukaryota</taxon>
        <taxon>Metazoa</taxon>
        <taxon>Ecdysozoa</taxon>
        <taxon>Nematoda</taxon>
        <taxon>Chromadorea</taxon>
        <taxon>Rhabditida</taxon>
        <taxon>Rhabditina</taxon>
        <taxon>Rhabditomorpha</taxon>
        <taxon>Rhabditoidea</taxon>
        <taxon>Rhabditidae</taxon>
        <taxon>Peloderinae</taxon>
        <taxon>Caenorhabditis</taxon>
    </lineage>
</organism>
<feature type="compositionally biased region" description="Low complexity" evidence="1">
    <location>
        <begin position="168"/>
        <end position="182"/>
    </location>
</feature>
<feature type="compositionally biased region" description="Polar residues" evidence="1">
    <location>
        <begin position="229"/>
        <end position="238"/>
    </location>
</feature>
<dbReference type="OrthoDB" id="5840804at2759"/>
<gene>
    <name evidence="2" type="ORF">CELE_F54C9.14</name>
    <name evidence="2 4" type="ORF">F54C9.14</name>
</gene>
<dbReference type="KEGG" id="cel:CELE_F54C9.14"/>
<keyword evidence="3" id="KW-1185">Reference proteome</keyword>
<sequence length="238" mass="26719">MPTCMKTNSQKVIFTKNGAVATRKIEDPTSFTMSYNCVNNYLADASCDPQRMTVTCCQSENGRNFVSFAISEVSRRTATELVDSKYFEAAFNSADNRKSLRNACEKAKRFYMEHILYHNPFPPKQRFSCVIEKSKKTKKEVSNKRSDEFLVRTRRTTSSISVLEGTMSLTSMSSHSQLSTTTPSTPINLKQASPHPSHVPNDSQMVIQKAPTPAPAKTPKKGASDEQRLMNTFNTSEY</sequence>
<evidence type="ECO:0000313" key="3">
    <source>
        <dbReference type="Proteomes" id="UP000001940"/>
    </source>
</evidence>
<dbReference type="PaxDb" id="6239-F54C9.14"/>
<accession>B7WN78</accession>
<evidence type="ECO:0000313" key="2">
    <source>
        <dbReference type="EMBL" id="CAV31777.1"/>
    </source>
</evidence>
<dbReference type="CTD" id="13186158"/>
<evidence type="ECO:0000256" key="1">
    <source>
        <dbReference type="SAM" id="MobiDB-lite"/>
    </source>
</evidence>
<dbReference type="AGR" id="WB:WBGene00175035"/>
<dbReference type="FunCoup" id="B7WN78">
    <property type="interactions" value="1509"/>
</dbReference>
<dbReference type="GeneID" id="13186158"/>
<dbReference type="InParanoid" id="B7WN78"/>
<feature type="region of interest" description="Disordered" evidence="1">
    <location>
        <begin position="168"/>
        <end position="238"/>
    </location>
</feature>
<dbReference type="RefSeq" id="NP_001254160.1">
    <property type="nucleotide sequence ID" value="NM_001267231.1"/>
</dbReference>
<dbReference type="WormBase" id="F54C9.14">
    <property type="protein sequence ID" value="CE43428"/>
    <property type="gene ID" value="WBGene00175035"/>
</dbReference>
<dbReference type="OMA" id="MNTFNTS"/>
<dbReference type="HOGENOM" id="CLU_101909_0_0_1"/>
<dbReference type="AlphaFoldDB" id="B7WN78"/>
<proteinExistence type="predicted"/>
<evidence type="ECO:0000313" key="4">
    <source>
        <dbReference type="WormBase" id="F54C9.14"/>
    </source>
</evidence>
<protein>
    <submittedName>
        <fullName evidence="2">PID domain-containing protein</fullName>
    </submittedName>
</protein>
<reference evidence="2 3" key="1">
    <citation type="journal article" date="1998" name="Science">
        <title>Genome sequence of the nematode C. elegans: a platform for investigating biology.</title>
        <authorList>
            <consortium name="The C. elegans sequencing consortium"/>
            <person name="Sulson J.E."/>
            <person name="Waterston R."/>
        </authorList>
    </citation>
    <scope>NUCLEOTIDE SEQUENCE [LARGE SCALE GENOMIC DNA]</scope>
    <source>
        <strain evidence="2 3">Bristol N2</strain>
    </source>
</reference>
<dbReference type="Bgee" id="WBGene00175035">
    <property type="expression patterns" value="Expressed in adult organism and 3 other cell types or tissues"/>
</dbReference>
<dbReference type="EMBL" id="BX284602">
    <property type="protein sequence ID" value="CAV31777.1"/>
    <property type="molecule type" value="Genomic_DNA"/>
</dbReference>
<dbReference type="Proteomes" id="UP000001940">
    <property type="component" value="Chromosome II"/>
</dbReference>
<name>B7WN78_CAEEL</name>